<evidence type="ECO:0000256" key="5">
    <source>
        <dbReference type="ARBA" id="ARBA00012744"/>
    </source>
</evidence>
<evidence type="ECO:0000256" key="8">
    <source>
        <dbReference type="ARBA" id="ARBA00022801"/>
    </source>
</evidence>
<evidence type="ECO:0000256" key="14">
    <source>
        <dbReference type="ARBA" id="ARBA00023295"/>
    </source>
</evidence>
<proteinExistence type="inferred from homology"/>
<dbReference type="InterPro" id="IPR041680">
    <property type="entry name" value="PH_8"/>
</dbReference>
<feature type="region of interest" description="Disordered" evidence="16">
    <location>
        <begin position="152"/>
        <end position="206"/>
    </location>
</feature>
<dbReference type="InterPro" id="IPR011993">
    <property type="entry name" value="PH-like_dom_sf"/>
</dbReference>
<dbReference type="InterPro" id="IPR000254">
    <property type="entry name" value="CBD"/>
</dbReference>
<protein>
    <recommendedName>
        <fullName evidence="5">beta-glucosidase</fullName>
        <ecNumber evidence="5">3.2.1.21</ecNumber>
    </recommendedName>
</protein>
<dbReference type="InterPro" id="IPR035971">
    <property type="entry name" value="CBD_sf"/>
</dbReference>
<dbReference type="Pfam" id="PF14310">
    <property type="entry name" value="Fn3-like"/>
    <property type="match status" value="1"/>
</dbReference>
<feature type="region of interest" description="Disordered" evidence="16">
    <location>
        <begin position="1523"/>
        <end position="1545"/>
    </location>
</feature>
<dbReference type="Gene3D" id="2.40.160.120">
    <property type="match status" value="1"/>
</dbReference>
<dbReference type="Pfam" id="PF15409">
    <property type="entry name" value="PH_8"/>
    <property type="match status" value="1"/>
</dbReference>
<dbReference type="PRINTS" id="PR00133">
    <property type="entry name" value="GLHYDRLASE3"/>
</dbReference>
<sequence length="1545" mass="168721">MSTEGRVVKEGWLLKKRRKKMQGFARRYFVLYQSGHLEYSFEPGKPVRDHVSLNHAAISSIRALKDIHIDSSNATFHMKCLSVEDFDEWMNAFRQFIAPPSDTKTVGRKSSLGRVTPRMGHPCKAGFMVEEMGATIAELESAVNAWYQADTKKRVPSASKSKGDKEKQETHKFGLFGKKATLPHHDGAPRDSADSRLSMQAAPHERVQAALSRLKTQQQALAKVLPALPLAEGSPASALGSPAMPAFAEAAEEIYGSRTPASRHNRTSVATSLSDGGSVWFDATDGSAEGAEEFLIDITPPAEVSTDSKISTVTDSHSDIYHDSDASDTDEEEQEVKESLELMKTDSREVVRRTQLPSGPVGDEGSLFAVFKKNVGKDLSNIAFPVSFNEPLTLLQREAEVVEYYNLLDEAAQTQDPVERLCYVAAFAVSGYAHTKYRSSRKGFNPMLAETFEEPRVRFIAEKVSHHPVILACHAEGEGWEVWATSSGKTKFWVITLRMLTVLSYRCIRRKPSTFMRNLMMGTKYLEHTGKMTVENVTTRAKCVIEFKENGYWAVANDVFGTVYSPSGKIEAHIEGKWDDSLVRRLNHSHLQVLWRMTPFPKNSPEYYGFTSWAMTLNEITEDLVGKLPPTDSRYRPDVRALEEGDIDRAEAEKMRVEELQRERRAHHRNAKPRWFKPDGNDWPEALTTSPQSAQRKSRNVLSLRNASCPFEASADHVALLKTEVETIVMRPSELFGVLGACIGLVVAQQGEYQQCGGIGWTGATKCVSGWTCQEQNDLFTSVFDVRELFAVIFCSFFDEFSASCSDQHGTSQYIPRVESGAQAAVTKLSLQDKVNLGTGVQWMKAIPSINFPGLCLEDSPLGVRYADFVSAFPPGINTAATFNRTLMRQRGEALGAEFRGKGVHVALGPDMRANQPHLLFAFADIIPHRNMMRAPAAGRNWEGFGGDPYLSGEGAYETITGIQSQGVQASAKHYINNEQEHSRDSSSSNVDDRTVTYPLSNSLHILMWKVQQHEIYGHPFLRSVQANVASVMCSYNQINGSFSCENDQTLNGLLKGEFAFQGYVTSDWWATHSTAPAVNNGLDMTMPGDTADGSGVSYFGPALVSAVQSGAVPESRITDMATRILAAWYLLGQDSGFPAVNFDAWNLNAPVNTHVNVQADHASLIRTIGAASTVLLKNVNNALPLKAPKTIGIVGNGAGPSSRGPNGYTDRGGDDGVLAMGWGSGTDDFPYLITPLDAITNRSKSDGTTVSSSLSDSDLNAAASTASGKDVAFVFITADSGEGYITVEGNAGDRNDLSAWHNGNALVESVASANKNTIVVVNSVGPIIVEDWIDHPNVIALRVEGNSLVDVLYGVYNPSGRLPYTIGKATTDYAAQVIYTSDENPVILPIPYSEGIFIDYKHFDQAGIAPRYEFGFGLSYTTFQYSGLNIKGTVGTGTPPSGPGSSLDPVSFSLKNNGTVAGHESPQLYTSPPASAKAAPFNLRGFDNVFLAPGESQTVSFNLSRYDLSSWSVTNQRWEVPSGSTGVSMGASSRDLRLQGTIQN</sequence>
<keyword evidence="7" id="KW-0732">Signal</keyword>
<dbReference type="InterPro" id="IPR036881">
    <property type="entry name" value="Glyco_hydro_3_C_sf"/>
</dbReference>
<comment type="similarity">
    <text evidence="4">Belongs to the OSBP family.</text>
</comment>
<evidence type="ECO:0000256" key="1">
    <source>
        <dbReference type="ARBA" id="ARBA00000448"/>
    </source>
</evidence>
<dbReference type="InterPro" id="IPR050288">
    <property type="entry name" value="Cellulose_deg_GH3"/>
</dbReference>
<dbReference type="GO" id="GO:0030248">
    <property type="term" value="F:cellulose binding"/>
    <property type="evidence" value="ECO:0007669"/>
    <property type="project" value="InterPro"/>
</dbReference>
<keyword evidence="11" id="KW-0446">Lipid-binding</keyword>
<dbReference type="PROSITE" id="PS50003">
    <property type="entry name" value="PH_DOMAIN"/>
    <property type="match status" value="1"/>
</dbReference>
<evidence type="ECO:0000256" key="16">
    <source>
        <dbReference type="SAM" id="MobiDB-lite"/>
    </source>
</evidence>
<evidence type="ECO:0000256" key="13">
    <source>
        <dbReference type="ARBA" id="ARBA00023277"/>
    </source>
</evidence>
<dbReference type="Proteomes" id="UP000298061">
    <property type="component" value="Unassembled WGS sequence"/>
</dbReference>
<dbReference type="SMART" id="SM00233">
    <property type="entry name" value="PH"/>
    <property type="match status" value="1"/>
</dbReference>
<keyword evidence="12" id="KW-0325">Glycoprotein</keyword>
<keyword evidence="20" id="KW-1185">Reference proteome</keyword>
<dbReference type="SMART" id="SM01217">
    <property type="entry name" value="Fn3_like"/>
    <property type="match status" value="1"/>
</dbReference>
<feature type="region of interest" description="Disordered" evidence="16">
    <location>
        <begin position="661"/>
        <end position="695"/>
    </location>
</feature>
<dbReference type="Pfam" id="PF01915">
    <property type="entry name" value="Glyco_hydro_3_C"/>
    <property type="match status" value="1"/>
</dbReference>
<keyword evidence="9" id="KW-0136">Cellulose degradation</keyword>
<comment type="similarity">
    <text evidence="3">Belongs to the glycosyl hydrolase 3 family.</text>
</comment>
<dbReference type="GO" id="GO:0120009">
    <property type="term" value="P:intermembrane lipid transfer"/>
    <property type="evidence" value="ECO:0007669"/>
    <property type="project" value="UniProtKB-ARBA"/>
</dbReference>
<dbReference type="FunFam" id="3.20.20.300:FF:000002">
    <property type="entry name" value="Probable beta-glucosidase"/>
    <property type="match status" value="1"/>
</dbReference>
<comment type="caution">
    <text evidence="19">The sequence shown here is derived from an EMBL/GenBank/DDBJ whole genome shotgun (WGS) entry which is preliminary data.</text>
</comment>
<dbReference type="SUPFAM" id="SSF51445">
    <property type="entry name" value="(Trans)glycosidases"/>
    <property type="match status" value="1"/>
</dbReference>
<dbReference type="Gene3D" id="3.40.50.1700">
    <property type="entry name" value="Glycoside hydrolase family 3 C-terminal domain"/>
    <property type="match status" value="1"/>
</dbReference>
<dbReference type="Pfam" id="PF00734">
    <property type="entry name" value="CBM_1"/>
    <property type="match status" value="1"/>
</dbReference>
<evidence type="ECO:0000256" key="2">
    <source>
        <dbReference type="ARBA" id="ARBA00004987"/>
    </source>
</evidence>
<dbReference type="GO" id="GO:0008289">
    <property type="term" value="F:lipid binding"/>
    <property type="evidence" value="ECO:0007669"/>
    <property type="project" value="UniProtKB-KW"/>
</dbReference>
<comment type="pathway">
    <text evidence="2">Glycan metabolism; cellulose degradation.</text>
</comment>
<dbReference type="Gene3D" id="2.60.40.10">
    <property type="entry name" value="Immunoglobulins"/>
    <property type="match status" value="1"/>
</dbReference>
<evidence type="ECO:0000256" key="10">
    <source>
        <dbReference type="ARBA" id="ARBA00023055"/>
    </source>
</evidence>
<dbReference type="InterPro" id="IPR037239">
    <property type="entry name" value="OSBP_sf"/>
</dbReference>
<keyword evidence="15" id="KW-0624">Polysaccharide degradation</keyword>
<accession>A0A4Z0A6N5</accession>
<feature type="compositionally biased region" description="Basic and acidic residues" evidence="16">
    <location>
        <begin position="316"/>
        <end position="325"/>
    </location>
</feature>
<dbReference type="Gene3D" id="3.20.20.300">
    <property type="entry name" value="Glycoside hydrolase, family 3, N-terminal domain"/>
    <property type="match status" value="1"/>
</dbReference>
<keyword evidence="14" id="KW-0326">Glycosidase</keyword>
<dbReference type="FunFam" id="3.40.50.1700:FF:000003">
    <property type="entry name" value="Probable beta-glucosidase"/>
    <property type="match status" value="1"/>
</dbReference>
<evidence type="ECO:0000256" key="7">
    <source>
        <dbReference type="ARBA" id="ARBA00022729"/>
    </source>
</evidence>
<dbReference type="CDD" id="cd13289">
    <property type="entry name" value="PH_Osh3p_yeast"/>
    <property type="match status" value="1"/>
</dbReference>
<dbReference type="SUPFAM" id="SSF52279">
    <property type="entry name" value="Beta-D-glucan exohydrolase, C-terminal domain"/>
    <property type="match status" value="1"/>
</dbReference>
<dbReference type="SUPFAM" id="SSF144000">
    <property type="entry name" value="Oxysterol-binding protein-like"/>
    <property type="match status" value="1"/>
</dbReference>
<feature type="compositionally biased region" description="Basic and acidic residues" evidence="16">
    <location>
        <begin position="161"/>
        <end position="172"/>
    </location>
</feature>
<dbReference type="InterPro" id="IPR000648">
    <property type="entry name" value="Oxysterol-bd"/>
</dbReference>
<evidence type="ECO:0000256" key="6">
    <source>
        <dbReference type="ARBA" id="ARBA00022448"/>
    </source>
</evidence>
<keyword evidence="6" id="KW-0813">Transport</keyword>
<feature type="compositionally biased region" description="Polar residues" evidence="16">
    <location>
        <begin position="1523"/>
        <end position="1532"/>
    </location>
</feature>
<dbReference type="Gene3D" id="3.30.70.3490">
    <property type="match status" value="1"/>
</dbReference>
<keyword evidence="13" id="KW-0119">Carbohydrate metabolism</keyword>
<dbReference type="InterPro" id="IPR013783">
    <property type="entry name" value="Ig-like_fold"/>
</dbReference>
<evidence type="ECO:0000313" key="19">
    <source>
        <dbReference type="EMBL" id="TFY82692.1"/>
    </source>
</evidence>
<feature type="domain" description="CBM1" evidence="18">
    <location>
        <begin position="748"/>
        <end position="784"/>
    </location>
</feature>
<evidence type="ECO:0000256" key="11">
    <source>
        <dbReference type="ARBA" id="ARBA00023121"/>
    </source>
</evidence>
<dbReference type="SUPFAM" id="SSF57180">
    <property type="entry name" value="Cellulose-binding domain"/>
    <property type="match status" value="1"/>
</dbReference>
<dbReference type="GO" id="GO:0005576">
    <property type="term" value="C:extracellular region"/>
    <property type="evidence" value="ECO:0007669"/>
    <property type="project" value="InterPro"/>
</dbReference>
<keyword evidence="10" id="KW-0445">Lipid transport</keyword>
<evidence type="ECO:0000256" key="12">
    <source>
        <dbReference type="ARBA" id="ARBA00023180"/>
    </source>
</evidence>
<dbReference type="EC" id="3.2.1.21" evidence="5"/>
<dbReference type="InterPro" id="IPR036962">
    <property type="entry name" value="Glyco_hydro_3_N_sf"/>
</dbReference>
<evidence type="ECO:0000256" key="15">
    <source>
        <dbReference type="ARBA" id="ARBA00023326"/>
    </source>
</evidence>
<dbReference type="InterPro" id="IPR017853">
    <property type="entry name" value="GH"/>
</dbReference>
<dbReference type="GO" id="GO:0008422">
    <property type="term" value="F:beta-glucosidase activity"/>
    <property type="evidence" value="ECO:0007669"/>
    <property type="project" value="UniProtKB-EC"/>
</dbReference>
<dbReference type="SUPFAM" id="SSF50729">
    <property type="entry name" value="PH domain-like"/>
    <property type="match status" value="1"/>
</dbReference>
<dbReference type="InterPro" id="IPR001764">
    <property type="entry name" value="Glyco_hydro_3_N"/>
</dbReference>
<evidence type="ECO:0000259" key="17">
    <source>
        <dbReference type="PROSITE" id="PS50003"/>
    </source>
</evidence>
<evidence type="ECO:0000256" key="4">
    <source>
        <dbReference type="ARBA" id="ARBA00008842"/>
    </source>
</evidence>
<dbReference type="SMART" id="SM00236">
    <property type="entry name" value="fCBD"/>
    <property type="match status" value="1"/>
</dbReference>
<dbReference type="FunFam" id="2.40.160.120:FF:000001">
    <property type="entry name" value="Oxysterol-binding protein"/>
    <property type="match status" value="1"/>
</dbReference>
<dbReference type="EMBL" id="SFCI01000086">
    <property type="protein sequence ID" value="TFY82692.1"/>
    <property type="molecule type" value="Genomic_DNA"/>
</dbReference>
<evidence type="ECO:0000256" key="9">
    <source>
        <dbReference type="ARBA" id="ARBA00023001"/>
    </source>
</evidence>
<dbReference type="InterPro" id="IPR026891">
    <property type="entry name" value="Fn3-like"/>
</dbReference>
<dbReference type="InterPro" id="IPR001849">
    <property type="entry name" value="PH_domain"/>
</dbReference>
<feature type="compositionally biased region" description="Basic and acidic residues" evidence="16">
    <location>
        <begin position="183"/>
        <end position="194"/>
    </location>
</feature>
<feature type="compositionally biased region" description="Basic residues" evidence="16">
    <location>
        <begin position="664"/>
        <end position="675"/>
    </location>
</feature>
<gene>
    <name evidence="19" type="ORF">EWM64_g1318</name>
</gene>
<dbReference type="InterPro" id="IPR002772">
    <property type="entry name" value="Glyco_hydro_3_C"/>
</dbReference>
<dbReference type="STRING" id="135208.A0A4Z0A6N5"/>
<dbReference type="PANTHER" id="PTHR42715">
    <property type="entry name" value="BETA-GLUCOSIDASE"/>
    <property type="match status" value="1"/>
</dbReference>
<evidence type="ECO:0000256" key="3">
    <source>
        <dbReference type="ARBA" id="ARBA00005336"/>
    </source>
</evidence>
<reference evidence="19 20" key="1">
    <citation type="submission" date="2019-02" db="EMBL/GenBank/DDBJ databases">
        <title>Genome sequencing of the rare red list fungi Hericium alpestre (H. flagellum).</title>
        <authorList>
            <person name="Buettner E."/>
            <person name="Kellner H."/>
        </authorList>
    </citation>
    <scope>NUCLEOTIDE SEQUENCE [LARGE SCALE GENOMIC DNA]</scope>
    <source>
        <strain evidence="19 20">DSM 108284</strain>
    </source>
</reference>
<dbReference type="PROSITE" id="PS51164">
    <property type="entry name" value="CBM1_2"/>
    <property type="match status" value="1"/>
</dbReference>
<feature type="domain" description="PH" evidence="17">
    <location>
        <begin position="6"/>
        <end position="98"/>
    </location>
</feature>
<dbReference type="Pfam" id="PF00933">
    <property type="entry name" value="Glyco_hydro_3"/>
    <property type="match status" value="1"/>
</dbReference>
<evidence type="ECO:0000259" key="18">
    <source>
        <dbReference type="PROSITE" id="PS51164"/>
    </source>
</evidence>
<feature type="compositionally biased region" description="Acidic residues" evidence="16">
    <location>
        <begin position="326"/>
        <end position="335"/>
    </location>
</feature>
<dbReference type="Pfam" id="PF01237">
    <property type="entry name" value="Oxysterol_BP"/>
    <property type="match status" value="1"/>
</dbReference>
<keyword evidence="8" id="KW-0378">Hydrolase</keyword>
<dbReference type="OrthoDB" id="416222at2759"/>
<dbReference type="Gene3D" id="2.30.29.30">
    <property type="entry name" value="Pleckstrin-homology domain (PH domain)/Phosphotyrosine-binding domain (PTB)"/>
    <property type="match status" value="1"/>
</dbReference>
<dbReference type="PANTHER" id="PTHR42715:SF2">
    <property type="entry name" value="BETA-GLUCOSIDASE F-RELATED"/>
    <property type="match status" value="1"/>
</dbReference>
<evidence type="ECO:0000313" key="20">
    <source>
        <dbReference type="Proteomes" id="UP000298061"/>
    </source>
</evidence>
<name>A0A4Z0A6N5_9AGAM</name>
<feature type="region of interest" description="Disordered" evidence="16">
    <location>
        <begin position="315"/>
        <end position="335"/>
    </location>
</feature>
<dbReference type="GO" id="GO:0030245">
    <property type="term" value="P:cellulose catabolic process"/>
    <property type="evidence" value="ECO:0007669"/>
    <property type="project" value="UniProtKB-KW"/>
</dbReference>
<organism evidence="19 20">
    <name type="scientific">Hericium alpestre</name>
    <dbReference type="NCBI Taxonomy" id="135208"/>
    <lineage>
        <taxon>Eukaryota</taxon>
        <taxon>Fungi</taxon>
        <taxon>Dikarya</taxon>
        <taxon>Basidiomycota</taxon>
        <taxon>Agaricomycotina</taxon>
        <taxon>Agaricomycetes</taxon>
        <taxon>Russulales</taxon>
        <taxon>Hericiaceae</taxon>
        <taxon>Hericium</taxon>
    </lineage>
</organism>
<comment type="catalytic activity">
    <reaction evidence="1">
        <text>Hydrolysis of terminal, non-reducing beta-D-glucosyl residues with release of beta-D-glucose.</text>
        <dbReference type="EC" id="3.2.1.21"/>
    </reaction>
</comment>